<protein>
    <submittedName>
        <fullName evidence="9">Outer membrane protein</fullName>
    </submittedName>
</protein>
<comment type="similarity">
    <text evidence="2">Belongs to the outer membrane factor (OMF) (TC 1.B.17) family.</text>
</comment>
<evidence type="ECO:0000256" key="6">
    <source>
        <dbReference type="ARBA" id="ARBA00023136"/>
    </source>
</evidence>
<dbReference type="InterPro" id="IPR003423">
    <property type="entry name" value="OMP_efflux"/>
</dbReference>
<dbReference type="PANTHER" id="PTHR30026">
    <property type="entry name" value="OUTER MEMBRANE PROTEIN TOLC"/>
    <property type="match status" value="1"/>
</dbReference>
<dbReference type="Pfam" id="PF02321">
    <property type="entry name" value="OEP"/>
    <property type="match status" value="2"/>
</dbReference>
<dbReference type="GO" id="GO:0009279">
    <property type="term" value="C:cell outer membrane"/>
    <property type="evidence" value="ECO:0007669"/>
    <property type="project" value="UniProtKB-SubCell"/>
</dbReference>
<organism evidence="9 10">
    <name type="scientific">Bauldia litoralis</name>
    <dbReference type="NCBI Taxonomy" id="665467"/>
    <lineage>
        <taxon>Bacteria</taxon>
        <taxon>Pseudomonadati</taxon>
        <taxon>Pseudomonadota</taxon>
        <taxon>Alphaproteobacteria</taxon>
        <taxon>Hyphomicrobiales</taxon>
        <taxon>Kaistiaceae</taxon>
        <taxon>Bauldia</taxon>
    </lineage>
</organism>
<dbReference type="Proteomes" id="UP000199071">
    <property type="component" value="Unassembled WGS sequence"/>
</dbReference>
<evidence type="ECO:0000256" key="7">
    <source>
        <dbReference type="ARBA" id="ARBA00023237"/>
    </source>
</evidence>
<reference evidence="9 10" key="1">
    <citation type="submission" date="2016-10" db="EMBL/GenBank/DDBJ databases">
        <authorList>
            <person name="de Groot N.N."/>
        </authorList>
    </citation>
    <scope>NUCLEOTIDE SEQUENCE [LARGE SCALE GENOMIC DNA]</scope>
    <source>
        <strain evidence="9 10">ATCC 35022</strain>
    </source>
</reference>
<evidence type="ECO:0000256" key="5">
    <source>
        <dbReference type="ARBA" id="ARBA00022692"/>
    </source>
</evidence>
<sequence length="427" mass="45892">MASAYTNNPDLNSARAQLRAIDEGVPRAKSSYRPQISLSGDIGASTSRSKLFPEWSTGSTPRGVTLAVEQPLFLGFRTKNSVKMAETSVKAAREQLKLVEQQVLFDAVSAFMDVVRAQVVVNLTAQNVEFLREQVRAAKDRLEVGEGTRTDVAQTDARLSQGMSDYASAVSDLNRSIAVYVQVIGHKPERLGAVNGIEKLIPGSVDAGLATAQASHPGIIAGLYNIDVASWNVRISEGATLPTVTLSGSVTHRDNGVDGIGSSWNDTAAITGRLNVPIYQGGEVAADVRQLKETLGQRRIELDSTRAEVRQRLISTWGALDAAKAVVRSAALQVSAQQLVLSGVIEERRVGQRTTLDVLNAQQDLLAAQVEQVTAQRDRVVAAYALVAALGKLNAQSLGLPVTVYDPDQHYDAVKDKWMGLRTPDGR</sequence>
<keyword evidence="8" id="KW-0175">Coiled coil</keyword>
<dbReference type="EMBL" id="FMXQ01000006">
    <property type="protein sequence ID" value="SDB42066.1"/>
    <property type="molecule type" value="Genomic_DNA"/>
</dbReference>
<evidence type="ECO:0000256" key="4">
    <source>
        <dbReference type="ARBA" id="ARBA00022452"/>
    </source>
</evidence>
<keyword evidence="6" id="KW-0472">Membrane</keyword>
<gene>
    <name evidence="9" type="ORF">SAMN02982931_03231</name>
</gene>
<keyword evidence="3" id="KW-0813">Transport</keyword>
<dbReference type="GO" id="GO:1990281">
    <property type="term" value="C:efflux pump complex"/>
    <property type="evidence" value="ECO:0007669"/>
    <property type="project" value="TreeGrafter"/>
</dbReference>
<dbReference type="GO" id="GO:0015562">
    <property type="term" value="F:efflux transmembrane transporter activity"/>
    <property type="evidence" value="ECO:0007669"/>
    <property type="project" value="InterPro"/>
</dbReference>
<dbReference type="InterPro" id="IPR010130">
    <property type="entry name" value="T1SS_OMP_TolC"/>
</dbReference>
<evidence type="ECO:0000256" key="2">
    <source>
        <dbReference type="ARBA" id="ARBA00007613"/>
    </source>
</evidence>
<feature type="coiled-coil region" evidence="8">
    <location>
        <begin position="82"/>
        <end position="141"/>
    </location>
</feature>
<proteinExistence type="inferred from homology"/>
<dbReference type="AlphaFoldDB" id="A0A1G6DA88"/>
<keyword evidence="10" id="KW-1185">Reference proteome</keyword>
<keyword evidence="7" id="KW-0998">Cell outer membrane</keyword>
<dbReference type="PANTHER" id="PTHR30026:SF22">
    <property type="entry name" value="OUTER MEMBRANE EFFLUX PROTEIN"/>
    <property type="match status" value="1"/>
</dbReference>
<keyword evidence="5" id="KW-0812">Transmembrane</keyword>
<evidence type="ECO:0000313" key="10">
    <source>
        <dbReference type="Proteomes" id="UP000199071"/>
    </source>
</evidence>
<keyword evidence="4" id="KW-1134">Transmembrane beta strand</keyword>
<dbReference type="InterPro" id="IPR051906">
    <property type="entry name" value="TolC-like"/>
</dbReference>
<dbReference type="STRING" id="665467.SAMN02982931_03231"/>
<evidence type="ECO:0000256" key="8">
    <source>
        <dbReference type="SAM" id="Coils"/>
    </source>
</evidence>
<dbReference type="NCBIfam" id="TIGR01844">
    <property type="entry name" value="type_I_sec_TolC"/>
    <property type="match status" value="1"/>
</dbReference>
<evidence type="ECO:0000256" key="3">
    <source>
        <dbReference type="ARBA" id="ARBA00022448"/>
    </source>
</evidence>
<dbReference type="SUPFAM" id="SSF56954">
    <property type="entry name" value="Outer membrane efflux proteins (OEP)"/>
    <property type="match status" value="1"/>
</dbReference>
<dbReference type="Gene3D" id="1.20.1600.10">
    <property type="entry name" value="Outer membrane efflux proteins (OEP)"/>
    <property type="match status" value="1"/>
</dbReference>
<dbReference type="OrthoDB" id="9789368at2"/>
<dbReference type="GO" id="GO:0015288">
    <property type="term" value="F:porin activity"/>
    <property type="evidence" value="ECO:0007669"/>
    <property type="project" value="TreeGrafter"/>
</dbReference>
<evidence type="ECO:0000256" key="1">
    <source>
        <dbReference type="ARBA" id="ARBA00004442"/>
    </source>
</evidence>
<accession>A0A1G6DA88</accession>
<name>A0A1G6DA88_9HYPH</name>
<evidence type="ECO:0000313" key="9">
    <source>
        <dbReference type="EMBL" id="SDB42066.1"/>
    </source>
</evidence>
<comment type="subcellular location">
    <subcellularLocation>
        <location evidence="1">Cell outer membrane</location>
    </subcellularLocation>
</comment>